<dbReference type="SUPFAM" id="SSF56349">
    <property type="entry name" value="DNA breaking-rejoining enzymes"/>
    <property type="match status" value="1"/>
</dbReference>
<keyword evidence="1" id="KW-0233">DNA recombination</keyword>
<dbReference type="Pfam" id="PF00589">
    <property type="entry name" value="Phage_integrase"/>
    <property type="match status" value="1"/>
</dbReference>
<dbReference type="Gene3D" id="1.10.443.10">
    <property type="entry name" value="Intergrase catalytic core"/>
    <property type="match status" value="1"/>
</dbReference>
<gene>
    <name evidence="3" type="ORF">NARC_40145</name>
</gene>
<reference evidence="3 4" key="1">
    <citation type="journal article" date="2019" name="Front. Microbiol.">
        <title>Ammonia Oxidation by the Arctic Terrestrial Thaumarchaeote Candidatus Nitrosocosmicus arcticus Is Stimulated by Increasing Temperatures.</title>
        <authorList>
            <person name="Alves R.J.E."/>
            <person name="Kerou M."/>
            <person name="Zappe A."/>
            <person name="Bittner R."/>
            <person name="Abby S.S."/>
            <person name="Schmidt H.A."/>
            <person name="Pfeifer K."/>
            <person name="Schleper C."/>
        </authorList>
    </citation>
    <scope>NUCLEOTIDE SEQUENCE [LARGE SCALE GENOMIC DNA]</scope>
    <source>
        <strain evidence="3 4">Kfb</strain>
    </source>
</reference>
<protein>
    <submittedName>
        <fullName evidence="3">Putative Site-specific recombinase phage integrase family</fullName>
    </submittedName>
</protein>
<dbReference type="PROSITE" id="PS51898">
    <property type="entry name" value="TYR_RECOMBINASE"/>
    <property type="match status" value="1"/>
</dbReference>
<comment type="caution">
    <text evidence="3">The sequence shown here is derived from an EMBL/GenBank/DDBJ whole genome shotgun (WGS) entry which is preliminary data.</text>
</comment>
<feature type="domain" description="Tyr recombinase" evidence="2">
    <location>
        <begin position="123"/>
        <end position="327"/>
    </location>
</feature>
<accession>A0A557SX56</accession>
<evidence type="ECO:0000259" key="2">
    <source>
        <dbReference type="PROSITE" id="PS51898"/>
    </source>
</evidence>
<evidence type="ECO:0000256" key="1">
    <source>
        <dbReference type="ARBA" id="ARBA00023172"/>
    </source>
</evidence>
<dbReference type="Proteomes" id="UP000315289">
    <property type="component" value="Unassembled WGS sequence"/>
</dbReference>
<dbReference type="InterPro" id="IPR002104">
    <property type="entry name" value="Integrase_catalytic"/>
</dbReference>
<sequence>MKNDDSPTSLFLSLLRAPESKRQYPPRLQVFFNFLGLEGDIENQSKVFVNEFKKDNEDDRLLQKKLLSFSRSQRERVDNKEISPSTVPNYFKAIKLFCQANNLSSKVEWKLISKSLPLGFQASDDRAPTLEEIQKLLEFPDRRIKPLVLTLVSSGVRIGAFETLRWKHIVPLNDKSQEIIAAKIRVYPGEREEYYSFVTVEAYNALEDWMDYRAACGEKITKESFVMRDIWQIGDLKGITDPKPLNTFSITRLLNRAWQAQKIRPQLQKGEKRHEFKTAHGFRKYFKTQMEQARVPSIKIELLLGHSIGISDSYAEFSENEMLEDYLIGTDYLTVNQTVCKEIVTNLKRMIFCFLYSSNSYIAEGSSSVYTHTYKIISAYHFVFSCPRREYLYMIEFSTVLT</sequence>
<proteinExistence type="predicted"/>
<dbReference type="GO" id="GO:0015074">
    <property type="term" value="P:DNA integration"/>
    <property type="evidence" value="ECO:0007669"/>
    <property type="project" value="InterPro"/>
</dbReference>
<dbReference type="RefSeq" id="WP_144729359.1">
    <property type="nucleotide sequence ID" value="NZ_ML675580.1"/>
</dbReference>
<organism evidence="3 4">
    <name type="scientific">Candidatus Nitrosocosmicus arcticus</name>
    <dbReference type="NCBI Taxonomy" id="2035267"/>
    <lineage>
        <taxon>Archaea</taxon>
        <taxon>Nitrososphaerota</taxon>
        <taxon>Nitrososphaeria</taxon>
        <taxon>Nitrososphaerales</taxon>
        <taxon>Nitrososphaeraceae</taxon>
        <taxon>Candidatus Nitrosocosmicus</taxon>
    </lineage>
</organism>
<dbReference type="AlphaFoldDB" id="A0A557SX56"/>
<dbReference type="InterPro" id="IPR011010">
    <property type="entry name" value="DNA_brk_join_enz"/>
</dbReference>
<dbReference type="GO" id="GO:0003677">
    <property type="term" value="F:DNA binding"/>
    <property type="evidence" value="ECO:0007669"/>
    <property type="project" value="InterPro"/>
</dbReference>
<keyword evidence="4" id="KW-1185">Reference proteome</keyword>
<dbReference type="OrthoDB" id="12201at2157"/>
<name>A0A557SX56_9ARCH</name>
<dbReference type="InterPro" id="IPR013762">
    <property type="entry name" value="Integrase-like_cat_sf"/>
</dbReference>
<evidence type="ECO:0000313" key="4">
    <source>
        <dbReference type="Proteomes" id="UP000315289"/>
    </source>
</evidence>
<dbReference type="EMBL" id="VOAH01000004">
    <property type="protein sequence ID" value="TVP41182.1"/>
    <property type="molecule type" value="Genomic_DNA"/>
</dbReference>
<dbReference type="CDD" id="cd00397">
    <property type="entry name" value="DNA_BRE_C"/>
    <property type="match status" value="1"/>
</dbReference>
<evidence type="ECO:0000313" key="3">
    <source>
        <dbReference type="EMBL" id="TVP41182.1"/>
    </source>
</evidence>
<dbReference type="GO" id="GO:0006310">
    <property type="term" value="P:DNA recombination"/>
    <property type="evidence" value="ECO:0007669"/>
    <property type="project" value="UniProtKB-KW"/>
</dbReference>